<dbReference type="HOGENOM" id="CLU_2852501_0_0_1"/>
<keyword evidence="2" id="KW-1185">Reference proteome</keyword>
<organism evidence="1 2">
    <name type="scientific">Strigamia maritima</name>
    <name type="common">European centipede</name>
    <name type="synonym">Geophilus maritimus</name>
    <dbReference type="NCBI Taxonomy" id="126957"/>
    <lineage>
        <taxon>Eukaryota</taxon>
        <taxon>Metazoa</taxon>
        <taxon>Ecdysozoa</taxon>
        <taxon>Arthropoda</taxon>
        <taxon>Myriapoda</taxon>
        <taxon>Chilopoda</taxon>
        <taxon>Pleurostigmophora</taxon>
        <taxon>Geophilomorpha</taxon>
        <taxon>Linotaeniidae</taxon>
        <taxon>Strigamia</taxon>
    </lineage>
</organism>
<dbReference type="Proteomes" id="UP000014500">
    <property type="component" value="Unassembled WGS sequence"/>
</dbReference>
<sequence>MSVTRSYESHSYSKSADYFEQSFEYSQATSGARETCLKTKTHLAFSESFDDDSKSEPVPYRQKLQ</sequence>
<dbReference type="EnsemblMetazoa" id="SMAR014316-RA">
    <property type="protein sequence ID" value="SMAR014316-PA"/>
    <property type="gene ID" value="SMAR014316"/>
</dbReference>
<dbReference type="EMBL" id="JH430149">
    <property type="status" value="NOT_ANNOTATED_CDS"/>
    <property type="molecule type" value="Genomic_DNA"/>
</dbReference>
<name>T1JKD6_STRMM</name>
<evidence type="ECO:0000313" key="2">
    <source>
        <dbReference type="Proteomes" id="UP000014500"/>
    </source>
</evidence>
<proteinExistence type="predicted"/>
<evidence type="ECO:0000313" key="1">
    <source>
        <dbReference type="EnsemblMetazoa" id="SMAR014316-PA"/>
    </source>
</evidence>
<dbReference type="AlphaFoldDB" id="T1JKD6"/>
<protein>
    <submittedName>
        <fullName evidence="1">Uncharacterized protein</fullName>
    </submittedName>
</protein>
<reference evidence="1" key="2">
    <citation type="submission" date="2015-02" db="UniProtKB">
        <authorList>
            <consortium name="EnsemblMetazoa"/>
        </authorList>
    </citation>
    <scope>IDENTIFICATION</scope>
</reference>
<reference evidence="2" key="1">
    <citation type="submission" date="2011-05" db="EMBL/GenBank/DDBJ databases">
        <authorList>
            <person name="Richards S.R."/>
            <person name="Qu J."/>
            <person name="Jiang H."/>
            <person name="Jhangiani S.N."/>
            <person name="Agravi P."/>
            <person name="Goodspeed R."/>
            <person name="Gross S."/>
            <person name="Mandapat C."/>
            <person name="Jackson L."/>
            <person name="Mathew T."/>
            <person name="Pu L."/>
            <person name="Thornton R."/>
            <person name="Saada N."/>
            <person name="Wilczek-Boney K.B."/>
            <person name="Lee S."/>
            <person name="Kovar C."/>
            <person name="Wu Y."/>
            <person name="Scherer S.E."/>
            <person name="Worley K.C."/>
            <person name="Muzny D.M."/>
            <person name="Gibbs R."/>
        </authorList>
    </citation>
    <scope>NUCLEOTIDE SEQUENCE</scope>
    <source>
        <strain evidence="2">Brora</strain>
    </source>
</reference>
<accession>T1JKD6</accession>